<evidence type="ECO:0000313" key="2">
    <source>
        <dbReference type="EMBL" id="OBT95899.1"/>
    </source>
</evidence>
<dbReference type="EMBL" id="KV460232">
    <property type="protein sequence ID" value="OBT95899.1"/>
    <property type="molecule type" value="Genomic_DNA"/>
</dbReference>
<name>A0A1B8GJA6_9PEZI</name>
<keyword evidence="3" id="KW-1185">Reference proteome</keyword>
<dbReference type="OrthoDB" id="536881at2759"/>
<protein>
    <submittedName>
        <fullName evidence="2">Uncharacterized protein</fullName>
    </submittedName>
</protein>
<proteinExistence type="predicted"/>
<keyword evidence="1" id="KW-1133">Transmembrane helix</keyword>
<gene>
    <name evidence="2" type="ORF">VE01_06054</name>
</gene>
<dbReference type="AlphaFoldDB" id="A0A1B8GJA6"/>
<feature type="transmembrane region" description="Helical" evidence="1">
    <location>
        <begin position="205"/>
        <end position="224"/>
    </location>
</feature>
<reference evidence="3" key="2">
    <citation type="journal article" date="2018" name="Nat. Commun.">
        <title>Extreme sensitivity to ultraviolet light in the fungal pathogen causing white-nose syndrome of bats.</title>
        <authorList>
            <person name="Palmer J.M."/>
            <person name="Drees K.P."/>
            <person name="Foster J.T."/>
            <person name="Lindner D.L."/>
        </authorList>
    </citation>
    <scope>NUCLEOTIDE SEQUENCE [LARGE SCALE GENOMIC DNA]</scope>
    <source>
        <strain evidence="3">UAMH 10579</strain>
    </source>
</reference>
<keyword evidence="1" id="KW-0472">Membrane</keyword>
<reference evidence="2 3" key="1">
    <citation type="submission" date="2016-03" db="EMBL/GenBank/DDBJ databases">
        <title>Comparative genomics of Pseudogymnoascus destructans, the fungus causing white-nose syndrome of bats.</title>
        <authorList>
            <person name="Palmer J.M."/>
            <person name="Drees K.P."/>
            <person name="Foster J.T."/>
            <person name="Lindner D.L."/>
        </authorList>
    </citation>
    <scope>NUCLEOTIDE SEQUENCE [LARGE SCALE GENOMIC DNA]</scope>
    <source>
        <strain evidence="2 3">UAMH 10579</strain>
    </source>
</reference>
<organism evidence="2 3">
    <name type="scientific">Pseudogymnoascus verrucosus</name>
    <dbReference type="NCBI Taxonomy" id="342668"/>
    <lineage>
        <taxon>Eukaryota</taxon>
        <taxon>Fungi</taxon>
        <taxon>Dikarya</taxon>
        <taxon>Ascomycota</taxon>
        <taxon>Pezizomycotina</taxon>
        <taxon>Leotiomycetes</taxon>
        <taxon>Thelebolales</taxon>
        <taxon>Thelebolaceae</taxon>
        <taxon>Pseudogymnoascus</taxon>
    </lineage>
</organism>
<evidence type="ECO:0000313" key="3">
    <source>
        <dbReference type="Proteomes" id="UP000091956"/>
    </source>
</evidence>
<keyword evidence="1" id="KW-0812">Transmembrane</keyword>
<accession>A0A1B8GJA6</accession>
<evidence type="ECO:0000256" key="1">
    <source>
        <dbReference type="SAM" id="Phobius"/>
    </source>
</evidence>
<dbReference type="RefSeq" id="XP_018129632.1">
    <property type="nucleotide sequence ID" value="XM_018275510.1"/>
</dbReference>
<dbReference type="GeneID" id="28839440"/>
<sequence>MFNGTGVDIFVRCAETTYHCNRTLRGEELFLINSTNEAVPADCEKETYSLQPSWFSGLLAMPGLTELSGISIIPYYNHGPHKITSIELPDLVNITGGISIIDADSISNFSVPKLKHIDGILELNFTGGPAIDFHYTGTKGMGRSGYSGYSSYSISIDSSGNLDCNAFAASVVNSTGYERNGVSCTSKKGSITLTQPKPEVTSTAFRIHGGGFLALIALLAYILAL</sequence>
<dbReference type="Proteomes" id="UP000091956">
    <property type="component" value="Unassembled WGS sequence"/>
</dbReference>